<evidence type="ECO:0000313" key="3">
    <source>
        <dbReference type="EMBL" id="EJU01501.1"/>
    </source>
</evidence>
<dbReference type="Proteomes" id="UP000030653">
    <property type="component" value="Unassembled WGS sequence"/>
</dbReference>
<keyword evidence="4" id="KW-1185">Reference proteome</keyword>
<evidence type="ECO:0000259" key="2">
    <source>
        <dbReference type="Pfam" id="PF00248"/>
    </source>
</evidence>
<sequence length="322" mass="36181">MAPSRVPMIMGTMTMGEAGNGPVRTSELPDCQAILDVFFQHGYTELDTARGYAAGTTEAYLSKLKLPENVVIDTKVWPNPPNFHKPIGVREALLTSLKTLNRKSVRIFYLHAPDRTTPFEETCAELDKMHKEGLFEILGLSNFPSWEVAEMVTLCKERGWIQPKVYQVMYHALARGAELELVPALRKYGMRLTIYNPLAGGFLAGKMLSPEDAEKSGRFSLNPDIATVYHSRYFRDGYFEAIKRIKDAADKHGLRMSEVAWRWCQHHSALGPEDGVILGATSPEQLESNLSDSEKGPLPQDVVDVIDQGWEEVKGYAPQYFR</sequence>
<dbReference type="InterPro" id="IPR023210">
    <property type="entry name" value="NADP_OxRdtase_dom"/>
</dbReference>
<evidence type="ECO:0000313" key="4">
    <source>
        <dbReference type="Proteomes" id="UP000030653"/>
    </source>
</evidence>
<dbReference type="STRING" id="1858805.M5FUQ9"/>
<evidence type="ECO:0000256" key="1">
    <source>
        <dbReference type="ARBA" id="ARBA00023002"/>
    </source>
</evidence>
<dbReference type="OMA" id="IFYLHSA"/>
<dbReference type="PANTHER" id="PTHR43364:SF4">
    <property type="entry name" value="NAD(P)-LINKED OXIDOREDUCTASE SUPERFAMILY PROTEIN"/>
    <property type="match status" value="1"/>
</dbReference>
<dbReference type="InterPro" id="IPR018170">
    <property type="entry name" value="Aldo/ket_reductase_CS"/>
</dbReference>
<dbReference type="GeneID" id="63687952"/>
<dbReference type="HOGENOM" id="CLU_023205_1_1_1"/>
<keyword evidence="1" id="KW-0560">Oxidoreductase</keyword>
<feature type="domain" description="NADP-dependent oxidoreductase" evidence="2">
    <location>
        <begin position="7"/>
        <end position="308"/>
    </location>
</feature>
<gene>
    <name evidence="3" type="ORF">DACRYDRAFT_22622</name>
</gene>
<dbReference type="PANTHER" id="PTHR43364">
    <property type="entry name" value="NADH-SPECIFIC METHYLGLYOXAL REDUCTASE-RELATED"/>
    <property type="match status" value="1"/>
</dbReference>
<dbReference type="AlphaFoldDB" id="M5FUQ9"/>
<name>M5FUQ9_DACPD</name>
<organism evidence="3 4">
    <name type="scientific">Dacryopinax primogenitus (strain DJM 731)</name>
    <name type="common">Brown rot fungus</name>
    <dbReference type="NCBI Taxonomy" id="1858805"/>
    <lineage>
        <taxon>Eukaryota</taxon>
        <taxon>Fungi</taxon>
        <taxon>Dikarya</taxon>
        <taxon>Basidiomycota</taxon>
        <taxon>Agaricomycotina</taxon>
        <taxon>Dacrymycetes</taxon>
        <taxon>Dacrymycetales</taxon>
        <taxon>Dacrymycetaceae</taxon>
        <taxon>Dacryopinax</taxon>
    </lineage>
</organism>
<dbReference type="Pfam" id="PF00248">
    <property type="entry name" value="Aldo_ket_red"/>
    <property type="match status" value="1"/>
</dbReference>
<dbReference type="RefSeq" id="XP_040628398.1">
    <property type="nucleotide sequence ID" value="XM_040772890.1"/>
</dbReference>
<dbReference type="SUPFAM" id="SSF51430">
    <property type="entry name" value="NAD(P)-linked oxidoreductase"/>
    <property type="match status" value="1"/>
</dbReference>
<dbReference type="Gene3D" id="3.20.20.100">
    <property type="entry name" value="NADP-dependent oxidoreductase domain"/>
    <property type="match status" value="1"/>
</dbReference>
<accession>M5FUQ9</accession>
<dbReference type="CDD" id="cd19075">
    <property type="entry name" value="AKR_AKR7A1-5"/>
    <property type="match status" value="1"/>
</dbReference>
<reference evidence="3 4" key="1">
    <citation type="journal article" date="2012" name="Science">
        <title>The Paleozoic origin of enzymatic lignin decomposition reconstructed from 31 fungal genomes.</title>
        <authorList>
            <person name="Floudas D."/>
            <person name="Binder M."/>
            <person name="Riley R."/>
            <person name="Barry K."/>
            <person name="Blanchette R.A."/>
            <person name="Henrissat B."/>
            <person name="Martinez A.T."/>
            <person name="Otillar R."/>
            <person name="Spatafora J.W."/>
            <person name="Yadav J.S."/>
            <person name="Aerts A."/>
            <person name="Benoit I."/>
            <person name="Boyd A."/>
            <person name="Carlson A."/>
            <person name="Copeland A."/>
            <person name="Coutinho P.M."/>
            <person name="de Vries R.P."/>
            <person name="Ferreira P."/>
            <person name="Findley K."/>
            <person name="Foster B."/>
            <person name="Gaskell J."/>
            <person name="Glotzer D."/>
            <person name="Gorecki P."/>
            <person name="Heitman J."/>
            <person name="Hesse C."/>
            <person name="Hori C."/>
            <person name="Igarashi K."/>
            <person name="Jurgens J.A."/>
            <person name="Kallen N."/>
            <person name="Kersten P."/>
            <person name="Kohler A."/>
            <person name="Kuees U."/>
            <person name="Kumar T.K.A."/>
            <person name="Kuo A."/>
            <person name="LaButti K."/>
            <person name="Larrondo L.F."/>
            <person name="Lindquist E."/>
            <person name="Ling A."/>
            <person name="Lombard V."/>
            <person name="Lucas S."/>
            <person name="Lundell T."/>
            <person name="Martin R."/>
            <person name="McLaughlin D.J."/>
            <person name="Morgenstern I."/>
            <person name="Morin E."/>
            <person name="Murat C."/>
            <person name="Nagy L.G."/>
            <person name="Nolan M."/>
            <person name="Ohm R.A."/>
            <person name="Patyshakuliyeva A."/>
            <person name="Rokas A."/>
            <person name="Ruiz-Duenas F.J."/>
            <person name="Sabat G."/>
            <person name="Salamov A."/>
            <person name="Samejima M."/>
            <person name="Schmutz J."/>
            <person name="Slot J.C."/>
            <person name="St John F."/>
            <person name="Stenlid J."/>
            <person name="Sun H."/>
            <person name="Sun S."/>
            <person name="Syed K."/>
            <person name="Tsang A."/>
            <person name="Wiebenga A."/>
            <person name="Young D."/>
            <person name="Pisabarro A."/>
            <person name="Eastwood D.C."/>
            <person name="Martin F."/>
            <person name="Cullen D."/>
            <person name="Grigoriev I.V."/>
            <person name="Hibbett D.S."/>
        </authorList>
    </citation>
    <scope>NUCLEOTIDE SEQUENCE [LARGE SCALE GENOMIC DNA]</scope>
    <source>
        <strain evidence="3 4">DJM-731 SS1</strain>
    </source>
</reference>
<dbReference type="OrthoDB" id="2310150at2759"/>
<dbReference type="GO" id="GO:0016491">
    <property type="term" value="F:oxidoreductase activity"/>
    <property type="evidence" value="ECO:0007669"/>
    <property type="project" value="UniProtKB-KW"/>
</dbReference>
<dbReference type="InterPro" id="IPR050523">
    <property type="entry name" value="AKR_Detox_Biosynth"/>
</dbReference>
<proteinExistence type="predicted"/>
<dbReference type="InterPro" id="IPR036812">
    <property type="entry name" value="NAD(P)_OxRdtase_dom_sf"/>
</dbReference>
<dbReference type="EMBL" id="JH795864">
    <property type="protein sequence ID" value="EJU01501.1"/>
    <property type="molecule type" value="Genomic_DNA"/>
</dbReference>
<dbReference type="PROSITE" id="PS00062">
    <property type="entry name" value="ALDOKETO_REDUCTASE_2"/>
    <property type="match status" value="1"/>
</dbReference>
<protein>
    <submittedName>
        <fullName evidence="3">Aldo/keto reductase</fullName>
    </submittedName>
</protein>